<dbReference type="FunFam" id="2.60.120.290:FF:000013">
    <property type="entry name" value="Membrane frizzled-related protein"/>
    <property type="match status" value="1"/>
</dbReference>
<reference evidence="6" key="1">
    <citation type="journal article" date="2017" name="bioRxiv">
        <title>Comparative analysis of the genomes of Stylophora pistillata and Acropora digitifera provides evidence for extensive differences between species of corals.</title>
        <authorList>
            <person name="Voolstra C.R."/>
            <person name="Li Y."/>
            <person name="Liew Y.J."/>
            <person name="Baumgarten S."/>
            <person name="Zoccola D."/>
            <person name="Flot J.-F."/>
            <person name="Tambutte S."/>
            <person name="Allemand D."/>
            <person name="Aranda M."/>
        </authorList>
    </citation>
    <scope>NUCLEOTIDE SEQUENCE [LARGE SCALE GENOMIC DNA]</scope>
</reference>
<dbReference type="CDD" id="cd00041">
    <property type="entry name" value="CUB"/>
    <property type="match status" value="2"/>
</dbReference>
<sequence>MSLSFLFHPEEAAGICRRTDSLDKVLELGGLSGTFFTPDYPVLYPMAAQCTWVISVPAGRRVKLTFEDFNLGVKIEPDAICQEMDSTDYVRIRDGRLKDSKELAMFCALNKPIWGNIYDVYSTGNYMRVSFAAFRLNQLGRLASKGFKARYLSLDASPDAYSKELCYRGNVNNNNLMLTGSNGTLKSPEKNSVYPPAMSCDWLITVPDGKIVKLSFDRFELEPSFGQPCTEDYVEIRDGRESNSAKKGRFCGKEKPKDIESSGSYMRVIFRSDKSASNYKGFKATFLATSTGSSTAKVVACTVGSIVLAALMIF</sequence>
<dbReference type="InterPro" id="IPR035914">
    <property type="entry name" value="Sperma_CUB_dom_sf"/>
</dbReference>
<dbReference type="Proteomes" id="UP000225706">
    <property type="component" value="Unassembled WGS sequence"/>
</dbReference>
<evidence type="ECO:0000256" key="3">
    <source>
        <dbReference type="PROSITE-ProRule" id="PRU00059"/>
    </source>
</evidence>
<proteinExistence type="predicted"/>
<dbReference type="EMBL" id="LSMT01000305">
    <property type="protein sequence ID" value="PFX20753.1"/>
    <property type="molecule type" value="Genomic_DNA"/>
</dbReference>
<dbReference type="PROSITE" id="PS01180">
    <property type="entry name" value="CUB"/>
    <property type="match status" value="2"/>
</dbReference>
<dbReference type="PANTHER" id="PTHR24251:SF40">
    <property type="entry name" value="CUB DOMAIN-CONTAINING PROTEIN"/>
    <property type="match status" value="1"/>
</dbReference>
<evidence type="ECO:0000259" key="4">
    <source>
        <dbReference type="PROSITE" id="PS01180"/>
    </source>
</evidence>
<evidence type="ECO:0000313" key="6">
    <source>
        <dbReference type="Proteomes" id="UP000225706"/>
    </source>
</evidence>
<evidence type="ECO:0000256" key="1">
    <source>
        <dbReference type="ARBA" id="ARBA00022737"/>
    </source>
</evidence>
<evidence type="ECO:0000256" key="2">
    <source>
        <dbReference type="ARBA" id="ARBA00023157"/>
    </source>
</evidence>
<comment type="caution">
    <text evidence="5">The sequence shown here is derived from an EMBL/GenBank/DDBJ whole genome shotgun (WGS) entry which is preliminary data.</text>
</comment>
<protein>
    <submittedName>
        <fullName evidence="5">Tolloid-like protein 1</fullName>
    </submittedName>
</protein>
<dbReference type="Pfam" id="PF00431">
    <property type="entry name" value="CUB"/>
    <property type="match status" value="2"/>
</dbReference>
<organism evidence="5 6">
    <name type="scientific">Stylophora pistillata</name>
    <name type="common">Smooth cauliflower coral</name>
    <dbReference type="NCBI Taxonomy" id="50429"/>
    <lineage>
        <taxon>Eukaryota</taxon>
        <taxon>Metazoa</taxon>
        <taxon>Cnidaria</taxon>
        <taxon>Anthozoa</taxon>
        <taxon>Hexacorallia</taxon>
        <taxon>Scleractinia</taxon>
        <taxon>Astrocoeniina</taxon>
        <taxon>Pocilloporidae</taxon>
        <taxon>Stylophora</taxon>
    </lineage>
</organism>
<feature type="domain" description="CUB" evidence="4">
    <location>
        <begin position="172"/>
        <end position="289"/>
    </location>
</feature>
<dbReference type="SMART" id="SM00042">
    <property type="entry name" value="CUB"/>
    <property type="match status" value="2"/>
</dbReference>
<dbReference type="OrthoDB" id="6022136at2759"/>
<dbReference type="Gene3D" id="2.60.120.290">
    <property type="entry name" value="Spermadhesin, CUB domain"/>
    <property type="match status" value="2"/>
</dbReference>
<evidence type="ECO:0000313" key="5">
    <source>
        <dbReference type="EMBL" id="PFX20753.1"/>
    </source>
</evidence>
<accession>A0A2B4RVD2</accession>
<dbReference type="AlphaFoldDB" id="A0A2B4RVD2"/>
<comment type="caution">
    <text evidence="3">Lacks conserved residue(s) required for the propagation of feature annotation.</text>
</comment>
<feature type="domain" description="CUB" evidence="4">
    <location>
        <begin position="16"/>
        <end position="154"/>
    </location>
</feature>
<keyword evidence="2" id="KW-1015">Disulfide bond</keyword>
<dbReference type="InterPro" id="IPR000859">
    <property type="entry name" value="CUB_dom"/>
</dbReference>
<dbReference type="PANTHER" id="PTHR24251">
    <property type="entry name" value="OVOCHYMASE-RELATED"/>
    <property type="match status" value="1"/>
</dbReference>
<keyword evidence="1" id="KW-0677">Repeat</keyword>
<gene>
    <name evidence="5" type="primary">tll1</name>
    <name evidence="5" type="ORF">AWC38_SpisGene14787</name>
</gene>
<dbReference type="STRING" id="50429.A0A2B4RVD2"/>
<keyword evidence="6" id="KW-1185">Reference proteome</keyword>
<name>A0A2B4RVD2_STYPI</name>
<dbReference type="SUPFAM" id="SSF49854">
    <property type="entry name" value="Spermadhesin, CUB domain"/>
    <property type="match status" value="2"/>
</dbReference>